<evidence type="ECO:0000256" key="15">
    <source>
        <dbReference type="HAMAP-Rule" id="MF_01211"/>
    </source>
</evidence>
<dbReference type="InterPro" id="IPR017927">
    <property type="entry name" value="FAD-bd_FR_type"/>
</dbReference>
<evidence type="ECO:0000256" key="4">
    <source>
        <dbReference type="ARBA" id="ARBA00022448"/>
    </source>
</evidence>
<dbReference type="Pfam" id="PF00175">
    <property type="entry name" value="NAD_binding_1"/>
    <property type="match status" value="1"/>
</dbReference>
<feature type="binding site" evidence="15 17">
    <location>
        <position position="231"/>
    </location>
    <ligand>
        <name>[2Fe-2S] cluster</name>
        <dbReference type="ChEBI" id="CHEBI:190135"/>
    </ligand>
</feature>
<proteinExistence type="inferred from homology"/>
<dbReference type="GO" id="GO:0009055">
    <property type="term" value="F:electron transfer activity"/>
    <property type="evidence" value="ECO:0007669"/>
    <property type="project" value="UniProtKB-UniRule"/>
</dbReference>
<dbReference type="CDD" id="cd06218">
    <property type="entry name" value="DHOD_e_trans"/>
    <property type="match status" value="1"/>
</dbReference>
<dbReference type="GO" id="GO:0044205">
    <property type="term" value="P:'de novo' UMP biosynthetic process"/>
    <property type="evidence" value="ECO:0007669"/>
    <property type="project" value="UniProtKB-UniRule"/>
</dbReference>
<dbReference type="InterPro" id="IPR001433">
    <property type="entry name" value="OxRdtase_FAD/NAD-bd"/>
</dbReference>
<dbReference type="InterPro" id="IPR039261">
    <property type="entry name" value="FNR_nucleotide-bd"/>
</dbReference>
<evidence type="ECO:0000256" key="13">
    <source>
        <dbReference type="ARBA" id="ARBA00069792"/>
    </source>
</evidence>
<feature type="binding site" evidence="15 17">
    <location>
        <position position="226"/>
    </location>
    <ligand>
        <name>[2Fe-2S] cluster</name>
        <dbReference type="ChEBI" id="CHEBI:190135"/>
    </ligand>
</feature>
<dbReference type="Gene3D" id="2.40.30.10">
    <property type="entry name" value="Translation factors"/>
    <property type="match status" value="1"/>
</dbReference>
<dbReference type="Pfam" id="PF00970">
    <property type="entry name" value="FAD_binding_6"/>
    <property type="match status" value="1"/>
</dbReference>
<evidence type="ECO:0000256" key="10">
    <source>
        <dbReference type="ARBA" id="ARBA00022982"/>
    </source>
</evidence>
<keyword evidence="9 15" id="KW-0665">Pyrimidine biosynthesis</keyword>
<evidence type="ECO:0000256" key="8">
    <source>
        <dbReference type="ARBA" id="ARBA00022827"/>
    </source>
</evidence>
<dbReference type="GO" id="GO:0046872">
    <property type="term" value="F:metal ion binding"/>
    <property type="evidence" value="ECO:0007669"/>
    <property type="project" value="UniProtKB-KW"/>
</dbReference>
<comment type="cofactor">
    <cofactor evidence="15 16">
        <name>FAD</name>
        <dbReference type="ChEBI" id="CHEBI:57692"/>
    </cofactor>
    <text evidence="15 16">Binds 1 FAD per subunit.</text>
</comment>
<dbReference type="Gene3D" id="3.40.50.80">
    <property type="entry name" value="Nucleotide-binding domain of ferredoxin-NADP reductase (FNR) module"/>
    <property type="match status" value="1"/>
</dbReference>
<dbReference type="SUPFAM" id="SSF52343">
    <property type="entry name" value="Ferredoxin reductase-like, C-terminal NADP-linked domain"/>
    <property type="match status" value="1"/>
</dbReference>
<keyword evidence="11 15" id="KW-0408">Iron</keyword>
<comment type="caution">
    <text evidence="15">Lacks conserved residue(s) required for the propagation of feature annotation.</text>
</comment>
<evidence type="ECO:0000256" key="9">
    <source>
        <dbReference type="ARBA" id="ARBA00022975"/>
    </source>
</evidence>
<evidence type="ECO:0000256" key="3">
    <source>
        <dbReference type="ARBA" id="ARBA00011669"/>
    </source>
</evidence>
<dbReference type="Pfam" id="PF10418">
    <property type="entry name" value="DHODB_Fe-S_bind"/>
    <property type="match status" value="1"/>
</dbReference>
<dbReference type="Gene3D" id="2.10.240.10">
    <property type="entry name" value="Dihydroorotate dehydrogenase, electron transfer subunit"/>
    <property type="match status" value="1"/>
</dbReference>
<keyword evidence="4 15" id="KW-0813">Transport</keyword>
<dbReference type="InterPro" id="IPR017938">
    <property type="entry name" value="Riboflavin_synthase-like_b-brl"/>
</dbReference>
<evidence type="ECO:0000256" key="12">
    <source>
        <dbReference type="ARBA" id="ARBA00023014"/>
    </source>
</evidence>
<dbReference type="UniPathway" id="UPA00070">
    <property type="reaction ID" value="UER00945"/>
</dbReference>
<evidence type="ECO:0000256" key="7">
    <source>
        <dbReference type="ARBA" id="ARBA00022723"/>
    </source>
</evidence>
<dbReference type="PANTHER" id="PTHR43513:SF3">
    <property type="entry name" value="DIHYDROOROTATE DEHYDROGENASE B (NAD(+)), ELECTRON TRANSFER SUBUNIT-RELATED"/>
    <property type="match status" value="1"/>
</dbReference>
<keyword evidence="5 15" id="KW-0285">Flavoprotein</keyword>
<dbReference type="InterPro" id="IPR008333">
    <property type="entry name" value="Cbr1-like_FAD-bd_dom"/>
</dbReference>
<keyword evidence="10 15" id="KW-0249">Electron transport</keyword>
<dbReference type="RefSeq" id="WP_054644478.1">
    <property type="nucleotide sequence ID" value="NZ_BJOQ01000024.1"/>
</dbReference>
<dbReference type="InterPro" id="IPR037117">
    <property type="entry name" value="Dihydroorotate_DH_ele_sf"/>
</dbReference>
<protein>
    <recommendedName>
        <fullName evidence="13 15">Dihydroorotate dehydrogenase B (NAD(+)), electron transfer subunit</fullName>
    </recommendedName>
    <alternativeName>
        <fullName evidence="14 15">Dihydroorotate oxidase B, electron transfer subunit</fullName>
    </alternativeName>
</protein>
<evidence type="ECO:0000313" key="18">
    <source>
        <dbReference type="EMBL" id="AXN35874.1"/>
    </source>
</evidence>
<evidence type="ECO:0000313" key="19">
    <source>
        <dbReference type="Proteomes" id="UP000257607"/>
    </source>
</evidence>
<evidence type="ECO:0000256" key="14">
    <source>
        <dbReference type="ARBA" id="ARBA00082223"/>
    </source>
</evidence>
<comment type="function">
    <text evidence="15">Responsible for channeling the electrons from the oxidation of dihydroorotate from the FMN redox center in the PyrD type B subunit to the ultimate electron acceptor NAD(+).</text>
</comment>
<comment type="pathway">
    <text evidence="1 15">Pyrimidine metabolism; UMP biosynthesis via de novo pathway; orotate from (S)-dihydroorotate (NAD(+) route): step 1/1.</text>
</comment>
<evidence type="ECO:0000256" key="16">
    <source>
        <dbReference type="PIRSR" id="PIRSR006816-1"/>
    </source>
</evidence>
<dbReference type="InterPro" id="IPR050353">
    <property type="entry name" value="PyrK_electron_transfer"/>
</dbReference>
<feature type="binding site" evidence="15 16">
    <location>
        <begin position="70"/>
        <end position="72"/>
    </location>
    <ligand>
        <name>FAD</name>
        <dbReference type="ChEBI" id="CHEBI:57692"/>
    </ligand>
</feature>
<comment type="cofactor">
    <cofactor evidence="15">
        <name>[2Fe-2S] cluster</name>
        <dbReference type="ChEBI" id="CHEBI:190135"/>
    </cofactor>
    <text evidence="15">Binds 1 [2Fe-2S] cluster per subunit.</text>
</comment>
<evidence type="ECO:0000256" key="11">
    <source>
        <dbReference type="ARBA" id="ARBA00023004"/>
    </source>
</evidence>
<dbReference type="InterPro" id="IPR012165">
    <property type="entry name" value="Cyt_c3_hydrogenase_gsu"/>
</dbReference>
<keyword evidence="8 15" id="KW-0274">FAD</keyword>
<dbReference type="InterPro" id="IPR019480">
    <property type="entry name" value="Dihydroorotate_DH_Fe-S-bd"/>
</dbReference>
<feature type="binding site" evidence="15 16">
    <location>
        <begin position="77"/>
        <end position="78"/>
    </location>
    <ligand>
        <name>FAD</name>
        <dbReference type="ChEBI" id="CHEBI:57692"/>
    </ligand>
</feature>
<keyword evidence="12 15" id="KW-0411">Iron-sulfur</keyword>
<dbReference type="GeneID" id="49610344"/>
<dbReference type="SUPFAM" id="SSF63380">
    <property type="entry name" value="Riboflavin synthase domain-like"/>
    <property type="match status" value="1"/>
</dbReference>
<accession>A0A385AE25</accession>
<dbReference type="PROSITE" id="PS51384">
    <property type="entry name" value="FAD_FR"/>
    <property type="match status" value="1"/>
</dbReference>
<evidence type="ECO:0000256" key="6">
    <source>
        <dbReference type="ARBA" id="ARBA00022714"/>
    </source>
</evidence>
<organism evidence="18 19">
    <name type="scientific">Latilactobacillus curvatus</name>
    <name type="common">Lactobacillus curvatus</name>
    <dbReference type="NCBI Taxonomy" id="28038"/>
    <lineage>
        <taxon>Bacteria</taxon>
        <taxon>Bacillati</taxon>
        <taxon>Bacillota</taxon>
        <taxon>Bacilli</taxon>
        <taxon>Lactobacillales</taxon>
        <taxon>Lactobacillaceae</taxon>
        <taxon>Latilactobacillus</taxon>
    </lineage>
</organism>
<evidence type="ECO:0000256" key="5">
    <source>
        <dbReference type="ARBA" id="ARBA00022630"/>
    </source>
</evidence>
<dbReference type="HAMAP" id="MF_01211">
    <property type="entry name" value="DHODB_Fe_S_bind"/>
    <property type="match status" value="1"/>
</dbReference>
<sequence>MLPLEYQLTLTKQTEIAPSIYELCLTGDLAQQPIAPGQFVDIKIPSDALLLRRPFGIANVDRQTNTITLLYRVVGEGTTILSESPVGTSLSVLGPLGNGYPIDQLVAGQNALIIGGGTGIPPLHELSRQLNAKGVHVQHVFGFATKAAIFYEDHFRKLGPVAYATNDGSYGYQGHVGLLLDAQFADATTRYDAIYACGPKGLLMAVDNRFSEHPNAYISLEERMACGIGACYACVTKLKRDPSIQLKICDDGPVFKTNEVLI</sequence>
<dbReference type="EMBL" id="CP031003">
    <property type="protein sequence ID" value="AXN35874.1"/>
    <property type="molecule type" value="Genomic_DNA"/>
</dbReference>
<feature type="binding site" evidence="15 17">
    <location>
        <position position="249"/>
    </location>
    <ligand>
        <name>[2Fe-2S] cluster</name>
        <dbReference type="ChEBI" id="CHEBI:190135"/>
    </ligand>
</feature>
<dbReference type="Proteomes" id="UP000257607">
    <property type="component" value="Chromosome"/>
</dbReference>
<dbReference type="GO" id="GO:0016491">
    <property type="term" value="F:oxidoreductase activity"/>
    <property type="evidence" value="ECO:0007669"/>
    <property type="project" value="InterPro"/>
</dbReference>
<keyword evidence="7 15" id="KW-0479">Metal-binding</keyword>
<dbReference type="GO" id="GO:0050660">
    <property type="term" value="F:flavin adenine dinucleotide binding"/>
    <property type="evidence" value="ECO:0007669"/>
    <property type="project" value="InterPro"/>
</dbReference>
<name>A0A385AE25_LATCU</name>
<dbReference type="FunFam" id="2.10.240.10:FF:000001">
    <property type="entry name" value="Dihydroorotate dehydrogenase B (NAD(+)), electron transfer subunit"/>
    <property type="match status" value="1"/>
</dbReference>
<comment type="similarity">
    <text evidence="2 15">Belongs to the PyrK family.</text>
</comment>
<keyword evidence="6 15" id="KW-0001">2Fe-2S</keyword>
<feature type="binding site" evidence="15 17">
    <location>
        <position position="234"/>
    </location>
    <ligand>
        <name>[2Fe-2S] cluster</name>
        <dbReference type="ChEBI" id="CHEBI:190135"/>
    </ligand>
</feature>
<dbReference type="AlphaFoldDB" id="A0A385AE25"/>
<comment type="cofactor">
    <cofactor evidence="17">
        <name>[2Fe-2S] cluster</name>
        <dbReference type="ChEBI" id="CHEBI:190135"/>
    </cofactor>
    <text evidence="17">Binds 1 [2Fe-2S] cluster per subunit.</text>
</comment>
<dbReference type="GO" id="GO:0051537">
    <property type="term" value="F:2 iron, 2 sulfur cluster binding"/>
    <property type="evidence" value="ECO:0007669"/>
    <property type="project" value="UniProtKB-KW"/>
</dbReference>
<dbReference type="NCBIfam" id="NF000797">
    <property type="entry name" value="PRK00054.1-2"/>
    <property type="match status" value="1"/>
</dbReference>
<evidence type="ECO:0000256" key="17">
    <source>
        <dbReference type="PIRSR" id="PIRSR006816-2"/>
    </source>
</evidence>
<comment type="subunit">
    <text evidence="3 15">Heterotetramer of 2 PyrK and 2 PyrD type B subunits.</text>
</comment>
<dbReference type="InterPro" id="IPR023455">
    <property type="entry name" value="Dihydroorotate_DHASE_ETsu"/>
</dbReference>
<dbReference type="PANTHER" id="PTHR43513">
    <property type="entry name" value="DIHYDROOROTATE DEHYDROGENASE B (NAD(+)), ELECTRON TRANSFER SUBUNIT"/>
    <property type="match status" value="1"/>
</dbReference>
<dbReference type="PIRSF" id="PIRSF006816">
    <property type="entry name" value="Cyc3_hyd_g"/>
    <property type="match status" value="1"/>
</dbReference>
<gene>
    <name evidence="15" type="primary">pyrK</name>
    <name evidence="18" type="ORF">DT351_05680</name>
</gene>
<evidence type="ECO:0000256" key="2">
    <source>
        <dbReference type="ARBA" id="ARBA00006422"/>
    </source>
</evidence>
<evidence type="ECO:0000256" key="1">
    <source>
        <dbReference type="ARBA" id="ARBA00004715"/>
    </source>
</evidence>
<reference evidence="18 19" key="1">
    <citation type="submission" date="2018-07" db="EMBL/GenBank/DDBJ databases">
        <title>Lactobacillus curvatus genome sequence.</title>
        <authorList>
            <person name="Prechtl R."/>
        </authorList>
    </citation>
    <scope>NUCLEOTIDE SEQUENCE [LARGE SCALE GENOMIC DNA]</scope>
    <source>
        <strain evidence="18 19">TMW 1.1928</strain>
    </source>
</reference>